<evidence type="ECO:0000256" key="8">
    <source>
        <dbReference type="ARBA" id="ARBA00044479"/>
    </source>
</evidence>
<evidence type="ECO:0000256" key="2">
    <source>
        <dbReference type="ARBA" id="ARBA00009759"/>
    </source>
</evidence>
<evidence type="ECO:0000256" key="5">
    <source>
        <dbReference type="ARBA" id="ARBA00022801"/>
    </source>
</evidence>
<comment type="catalytic activity">
    <reaction evidence="8">
        <text>adenosine 3',5'-bisphosphate + H2O = AMP + phosphate</text>
        <dbReference type="Rhea" id="RHEA:10040"/>
        <dbReference type="ChEBI" id="CHEBI:15377"/>
        <dbReference type="ChEBI" id="CHEBI:43474"/>
        <dbReference type="ChEBI" id="CHEBI:58343"/>
        <dbReference type="ChEBI" id="CHEBI:456215"/>
        <dbReference type="EC" id="3.1.3.7"/>
    </reaction>
    <physiologicalReaction direction="left-to-right" evidence="8">
        <dbReference type="Rhea" id="RHEA:10041"/>
    </physiologicalReaction>
</comment>
<dbReference type="OMA" id="MSYQQER"/>
<dbReference type="InterPro" id="IPR020550">
    <property type="entry name" value="Inositol_monophosphatase_CS"/>
</dbReference>
<comment type="similarity">
    <text evidence="2">Belongs to the inositol monophosphatase superfamily.</text>
</comment>
<dbReference type="SUPFAM" id="SSF56655">
    <property type="entry name" value="Carbohydrate phosphatase"/>
    <property type="match status" value="1"/>
</dbReference>
<feature type="binding site" evidence="10">
    <location>
        <position position="139"/>
    </location>
    <ligand>
        <name>Mg(2+)</name>
        <dbReference type="ChEBI" id="CHEBI:18420"/>
        <label>1</label>
        <note>catalytic</note>
    </ligand>
</feature>
<reference evidence="11 12" key="1">
    <citation type="submission" date="2009-11" db="EMBL/GenBank/DDBJ databases">
        <title>Annotation of Allomyces macrogynus ATCC 38327.</title>
        <authorList>
            <consortium name="The Broad Institute Genome Sequencing Platform"/>
            <person name="Russ C."/>
            <person name="Cuomo C."/>
            <person name="Burger G."/>
            <person name="Gray M.W."/>
            <person name="Holland P.W.H."/>
            <person name="King N."/>
            <person name="Lang F.B.F."/>
            <person name="Roger A.J."/>
            <person name="Ruiz-Trillo I."/>
            <person name="Young S.K."/>
            <person name="Zeng Q."/>
            <person name="Gargeya S."/>
            <person name="Fitzgerald M."/>
            <person name="Haas B."/>
            <person name="Abouelleil A."/>
            <person name="Alvarado L."/>
            <person name="Arachchi H.M."/>
            <person name="Berlin A."/>
            <person name="Chapman S.B."/>
            <person name="Gearin G."/>
            <person name="Goldberg J."/>
            <person name="Griggs A."/>
            <person name="Gujja S."/>
            <person name="Hansen M."/>
            <person name="Heiman D."/>
            <person name="Howarth C."/>
            <person name="Larimer J."/>
            <person name="Lui A."/>
            <person name="MacDonald P.J.P."/>
            <person name="McCowen C."/>
            <person name="Montmayeur A."/>
            <person name="Murphy C."/>
            <person name="Neiman D."/>
            <person name="Pearson M."/>
            <person name="Priest M."/>
            <person name="Roberts A."/>
            <person name="Saif S."/>
            <person name="Shea T."/>
            <person name="Sisk P."/>
            <person name="Stolte C."/>
            <person name="Sykes S."/>
            <person name="Wortman J."/>
            <person name="Nusbaum C."/>
            <person name="Birren B."/>
        </authorList>
    </citation>
    <scope>NUCLEOTIDE SEQUENCE [LARGE SCALE GENOMIC DNA]</scope>
    <source>
        <strain evidence="11 12">ATCC 38327</strain>
    </source>
</reference>
<dbReference type="eggNOG" id="KOG1528">
    <property type="taxonomic scope" value="Eukaryota"/>
</dbReference>
<evidence type="ECO:0000313" key="11">
    <source>
        <dbReference type="EMBL" id="KNE71966.1"/>
    </source>
</evidence>
<dbReference type="InterPro" id="IPR051090">
    <property type="entry name" value="Inositol_monoP_superfamily"/>
</dbReference>
<dbReference type="PANTHER" id="PTHR43200:SF6">
    <property type="entry name" value="3'(2'),5'-BISPHOSPHATE NUCLEOTIDASE"/>
    <property type="match status" value="1"/>
</dbReference>
<dbReference type="Proteomes" id="UP000054350">
    <property type="component" value="Unassembled WGS sequence"/>
</dbReference>
<evidence type="ECO:0000256" key="1">
    <source>
        <dbReference type="ARBA" id="ARBA00001946"/>
    </source>
</evidence>
<comment type="catalytic activity">
    <reaction evidence="9">
        <text>3'-phosphoadenylyl sulfate + H2O = adenosine 5'-phosphosulfate + phosphate</text>
        <dbReference type="Rhea" id="RHEA:77639"/>
        <dbReference type="ChEBI" id="CHEBI:15377"/>
        <dbReference type="ChEBI" id="CHEBI:43474"/>
        <dbReference type="ChEBI" id="CHEBI:58243"/>
        <dbReference type="ChEBI" id="CHEBI:58339"/>
        <dbReference type="EC" id="3.1.3.7"/>
    </reaction>
    <physiologicalReaction direction="left-to-right" evidence="9">
        <dbReference type="Rhea" id="RHEA:77640"/>
    </physiologicalReaction>
</comment>
<feature type="binding site" evidence="10">
    <location>
        <position position="74"/>
    </location>
    <ligand>
        <name>Mg(2+)</name>
        <dbReference type="ChEBI" id="CHEBI:18420"/>
        <label>1</label>
        <note>catalytic</note>
    </ligand>
</feature>
<dbReference type="GO" id="GO:0008441">
    <property type="term" value="F:3'(2'),5'-bisphosphate nucleotidase activity"/>
    <property type="evidence" value="ECO:0007669"/>
    <property type="project" value="UniProtKB-EC"/>
</dbReference>
<dbReference type="InterPro" id="IPR000760">
    <property type="entry name" value="Inositol_monophosphatase-like"/>
</dbReference>
<dbReference type="EC" id="3.1.3.7" evidence="3"/>
<dbReference type="InterPro" id="IPR006239">
    <property type="entry name" value="DPNP"/>
</dbReference>
<dbReference type="STRING" id="578462.A0A0L0TB82"/>
<dbReference type="EMBL" id="GG745376">
    <property type="protein sequence ID" value="KNE71966.1"/>
    <property type="molecule type" value="Genomic_DNA"/>
</dbReference>
<evidence type="ECO:0000256" key="4">
    <source>
        <dbReference type="ARBA" id="ARBA00022723"/>
    </source>
</evidence>
<comment type="catalytic activity">
    <reaction evidence="7">
        <text>adenosine 2',5'-bisphosphate + H2O = AMP + phosphate</text>
        <dbReference type="Rhea" id="RHEA:77643"/>
        <dbReference type="ChEBI" id="CHEBI:15377"/>
        <dbReference type="ChEBI" id="CHEBI:43474"/>
        <dbReference type="ChEBI" id="CHEBI:194156"/>
        <dbReference type="ChEBI" id="CHEBI:456215"/>
        <dbReference type="EC" id="3.1.3.7"/>
    </reaction>
    <physiologicalReaction direction="left-to-right" evidence="7">
        <dbReference type="Rhea" id="RHEA:77644"/>
    </physiologicalReaction>
</comment>
<dbReference type="Gene3D" id="3.30.540.10">
    <property type="entry name" value="Fructose-1,6-Bisphosphatase, subunit A, domain 1"/>
    <property type="match status" value="1"/>
</dbReference>
<dbReference type="GO" id="GO:0046872">
    <property type="term" value="F:metal ion binding"/>
    <property type="evidence" value="ECO:0007669"/>
    <property type="project" value="UniProtKB-KW"/>
</dbReference>
<organism evidence="11 12">
    <name type="scientific">Allomyces macrogynus (strain ATCC 38327)</name>
    <name type="common">Allomyces javanicus var. macrogynus</name>
    <dbReference type="NCBI Taxonomy" id="578462"/>
    <lineage>
        <taxon>Eukaryota</taxon>
        <taxon>Fungi</taxon>
        <taxon>Fungi incertae sedis</taxon>
        <taxon>Blastocladiomycota</taxon>
        <taxon>Blastocladiomycetes</taxon>
        <taxon>Blastocladiales</taxon>
        <taxon>Blastocladiaceae</taxon>
        <taxon>Allomyces</taxon>
    </lineage>
</organism>
<gene>
    <name evidence="11" type="ORF">AMAG_15910</name>
</gene>
<accession>A0A0L0TB82</accession>
<sequence length="368" mass="39422">MAAPHAFATELTVALTAVHAAARVARHVQATLVPVQDRVIKEDKSPVTVADFASQAVVAYYLKRHFATDRIVGEEDAAAVRERPDLAKRVVDAIRHAMVGEPAAAAVTDDEWLELIDHASTAARGPVGTTERFWTLDPIDGTKGFLRRQQYAVCLALLDAQQTVQVGVLACPNMPFPSLSTTSSPTAITGSLAWAVRGHGAWHAPLTDSSDMPTAIPLTVAPRTSTTLTVIESYESAHANHALSQRVQARLAVPTAVVRMDSQAKYLAVARGDAHVYLRVVGDVHYREKIWDHAAGALIVHEAGAAAVDVTGRALEFPREGVMVRNVGVVATVREDGLLEKVVNAVQEDEVFARYAATVVQSGASPKM</sequence>
<comment type="cofactor">
    <cofactor evidence="1 10">
        <name>Mg(2+)</name>
        <dbReference type="ChEBI" id="CHEBI:18420"/>
    </cofactor>
</comment>
<dbReference type="GO" id="GO:0000103">
    <property type="term" value="P:sulfate assimilation"/>
    <property type="evidence" value="ECO:0007669"/>
    <property type="project" value="TreeGrafter"/>
</dbReference>
<dbReference type="CDD" id="cd01517">
    <property type="entry name" value="PAP_phosphatase"/>
    <property type="match status" value="1"/>
</dbReference>
<keyword evidence="5" id="KW-0378">Hydrolase</keyword>
<dbReference type="InterPro" id="IPR020583">
    <property type="entry name" value="Inositol_monoP_metal-BS"/>
</dbReference>
<dbReference type="PROSITE" id="PS00630">
    <property type="entry name" value="IMP_2"/>
    <property type="match status" value="1"/>
</dbReference>
<dbReference type="VEuPathDB" id="FungiDB:AMAG_15910"/>
<name>A0A0L0TB82_ALLM3</name>
<evidence type="ECO:0000256" key="10">
    <source>
        <dbReference type="PIRSR" id="PIRSR600760-2"/>
    </source>
</evidence>
<dbReference type="GO" id="GO:0046854">
    <property type="term" value="P:phosphatidylinositol phosphate biosynthetic process"/>
    <property type="evidence" value="ECO:0007669"/>
    <property type="project" value="InterPro"/>
</dbReference>
<dbReference type="NCBIfam" id="TIGR01330">
    <property type="entry name" value="bisphos_HAL2"/>
    <property type="match status" value="1"/>
</dbReference>
<dbReference type="PANTHER" id="PTHR43200">
    <property type="entry name" value="PHOSPHATASE"/>
    <property type="match status" value="1"/>
</dbReference>
<dbReference type="Gene3D" id="3.40.190.80">
    <property type="match status" value="1"/>
</dbReference>
<dbReference type="OrthoDB" id="411145at2759"/>
<evidence type="ECO:0000256" key="9">
    <source>
        <dbReference type="ARBA" id="ARBA00044484"/>
    </source>
</evidence>
<dbReference type="Pfam" id="PF00459">
    <property type="entry name" value="Inositol_P"/>
    <property type="match status" value="1"/>
</dbReference>
<dbReference type="PROSITE" id="PS00629">
    <property type="entry name" value="IMP_1"/>
    <property type="match status" value="1"/>
</dbReference>
<feature type="binding site" evidence="10">
    <location>
        <position position="137"/>
    </location>
    <ligand>
        <name>Mg(2+)</name>
        <dbReference type="ChEBI" id="CHEBI:18420"/>
        <label>1</label>
        <note>catalytic</note>
    </ligand>
</feature>
<evidence type="ECO:0000256" key="7">
    <source>
        <dbReference type="ARBA" id="ARBA00044466"/>
    </source>
</evidence>
<keyword evidence="4 10" id="KW-0479">Metal-binding</keyword>
<keyword evidence="12" id="KW-1185">Reference proteome</keyword>
<protein>
    <recommendedName>
        <fullName evidence="3">3'(2'),5'-bisphosphate nucleotidase</fullName>
        <ecNumber evidence="3">3.1.3.7</ecNumber>
    </recommendedName>
</protein>
<dbReference type="AlphaFoldDB" id="A0A0L0TB82"/>
<feature type="binding site" evidence="10">
    <location>
        <position position="140"/>
    </location>
    <ligand>
        <name>Mg(2+)</name>
        <dbReference type="ChEBI" id="CHEBI:18420"/>
        <label>1</label>
        <note>catalytic</note>
    </ligand>
</feature>
<evidence type="ECO:0000313" key="12">
    <source>
        <dbReference type="Proteomes" id="UP000054350"/>
    </source>
</evidence>
<feature type="binding site" evidence="10">
    <location>
        <position position="292"/>
    </location>
    <ligand>
        <name>Mg(2+)</name>
        <dbReference type="ChEBI" id="CHEBI:18420"/>
        <label>1</label>
        <note>catalytic</note>
    </ligand>
</feature>
<evidence type="ECO:0000256" key="3">
    <source>
        <dbReference type="ARBA" id="ARBA00012633"/>
    </source>
</evidence>
<evidence type="ECO:0000256" key="6">
    <source>
        <dbReference type="ARBA" id="ARBA00022842"/>
    </source>
</evidence>
<reference evidence="12" key="2">
    <citation type="submission" date="2009-11" db="EMBL/GenBank/DDBJ databases">
        <title>The Genome Sequence of Allomyces macrogynus strain ATCC 38327.</title>
        <authorList>
            <consortium name="The Broad Institute Genome Sequencing Platform"/>
            <person name="Russ C."/>
            <person name="Cuomo C."/>
            <person name="Shea T."/>
            <person name="Young S.K."/>
            <person name="Zeng Q."/>
            <person name="Koehrsen M."/>
            <person name="Haas B."/>
            <person name="Borodovsky M."/>
            <person name="Guigo R."/>
            <person name="Alvarado L."/>
            <person name="Berlin A."/>
            <person name="Borenstein D."/>
            <person name="Chen Z."/>
            <person name="Engels R."/>
            <person name="Freedman E."/>
            <person name="Gellesch M."/>
            <person name="Goldberg J."/>
            <person name="Griggs A."/>
            <person name="Gujja S."/>
            <person name="Heiman D."/>
            <person name="Hepburn T."/>
            <person name="Howarth C."/>
            <person name="Jen D."/>
            <person name="Larson L."/>
            <person name="Lewis B."/>
            <person name="Mehta T."/>
            <person name="Park D."/>
            <person name="Pearson M."/>
            <person name="Roberts A."/>
            <person name="Saif S."/>
            <person name="Shenoy N."/>
            <person name="Sisk P."/>
            <person name="Stolte C."/>
            <person name="Sykes S."/>
            <person name="Walk T."/>
            <person name="White J."/>
            <person name="Yandava C."/>
            <person name="Burger G."/>
            <person name="Gray M.W."/>
            <person name="Holland P.W.H."/>
            <person name="King N."/>
            <person name="Lang F.B.F."/>
            <person name="Roger A.J."/>
            <person name="Ruiz-Trillo I."/>
            <person name="Lander E."/>
            <person name="Nusbaum C."/>
        </authorList>
    </citation>
    <scope>NUCLEOTIDE SEQUENCE [LARGE SCALE GENOMIC DNA]</scope>
    <source>
        <strain evidence="12">ATCC 38327</strain>
    </source>
</reference>
<keyword evidence="6 10" id="KW-0460">Magnesium</keyword>
<proteinExistence type="inferred from homology"/>